<dbReference type="HOGENOM" id="CLU_2701748_0_0_10"/>
<dbReference type="EMBL" id="AMEP01000160">
    <property type="protein sequence ID" value="EKX96448.1"/>
    <property type="molecule type" value="Genomic_DNA"/>
</dbReference>
<evidence type="ECO:0000313" key="1">
    <source>
        <dbReference type="EMBL" id="EKX96448.1"/>
    </source>
</evidence>
<dbReference type="STRING" id="1127699.HMPREF9151_02432"/>
<name>L1MYU3_9BACT</name>
<protein>
    <submittedName>
        <fullName evidence="1">Uncharacterized protein</fullName>
    </submittedName>
</protein>
<sequence>MCISIQTNKYYGQRLLYPLLIQTFQDTNINTNVKNEEMESSHNFVICKKAFREGKKWHSVKVEQKTSKPFIIN</sequence>
<organism evidence="1 2">
    <name type="scientific">Hoylesella saccharolytica F0055</name>
    <dbReference type="NCBI Taxonomy" id="1127699"/>
    <lineage>
        <taxon>Bacteria</taxon>
        <taxon>Pseudomonadati</taxon>
        <taxon>Bacteroidota</taxon>
        <taxon>Bacteroidia</taxon>
        <taxon>Bacteroidales</taxon>
        <taxon>Prevotellaceae</taxon>
        <taxon>Hoylesella</taxon>
    </lineage>
</organism>
<evidence type="ECO:0000313" key="2">
    <source>
        <dbReference type="Proteomes" id="UP000010433"/>
    </source>
</evidence>
<reference evidence="1 2" key="1">
    <citation type="submission" date="2012-05" db="EMBL/GenBank/DDBJ databases">
        <authorList>
            <person name="Weinstock G."/>
            <person name="Sodergren E."/>
            <person name="Lobos E.A."/>
            <person name="Fulton L."/>
            <person name="Fulton R."/>
            <person name="Courtney L."/>
            <person name="Fronick C."/>
            <person name="O'Laughlin M."/>
            <person name="Godfrey J."/>
            <person name="Wilson R.M."/>
            <person name="Miner T."/>
            <person name="Farmer C."/>
            <person name="Delehaunty K."/>
            <person name="Cordes M."/>
            <person name="Minx P."/>
            <person name="Tomlinson C."/>
            <person name="Chen J."/>
            <person name="Wollam A."/>
            <person name="Pepin K.H."/>
            <person name="Bhonagiri V."/>
            <person name="Zhang X."/>
            <person name="Suruliraj S."/>
            <person name="Warren W."/>
            <person name="Mitreva M."/>
            <person name="Mardis E.R."/>
            <person name="Wilson R.K."/>
        </authorList>
    </citation>
    <scope>NUCLEOTIDE SEQUENCE [LARGE SCALE GENOMIC DNA]</scope>
    <source>
        <strain evidence="1 2">F0055</strain>
    </source>
</reference>
<gene>
    <name evidence="1" type="ORF">HMPREF9151_02432</name>
</gene>
<proteinExistence type="predicted"/>
<comment type="caution">
    <text evidence="1">The sequence shown here is derived from an EMBL/GenBank/DDBJ whole genome shotgun (WGS) entry which is preliminary data.</text>
</comment>
<dbReference type="Proteomes" id="UP000010433">
    <property type="component" value="Unassembled WGS sequence"/>
</dbReference>
<accession>L1MYU3</accession>
<dbReference type="PATRIC" id="fig|1127699.3.peg.2233"/>
<keyword evidence="2" id="KW-1185">Reference proteome</keyword>
<dbReference type="AlphaFoldDB" id="L1MYU3"/>